<organism evidence="2 3">
    <name type="scientific">Mycolicibacterium sarraceniae</name>
    <dbReference type="NCBI Taxonomy" id="1534348"/>
    <lineage>
        <taxon>Bacteria</taxon>
        <taxon>Bacillati</taxon>
        <taxon>Actinomycetota</taxon>
        <taxon>Actinomycetes</taxon>
        <taxon>Mycobacteriales</taxon>
        <taxon>Mycobacteriaceae</taxon>
        <taxon>Mycolicibacterium</taxon>
    </lineage>
</organism>
<dbReference type="EMBL" id="AP022595">
    <property type="protein sequence ID" value="BBY60733.1"/>
    <property type="molecule type" value="Genomic_DNA"/>
</dbReference>
<evidence type="ECO:0000313" key="2">
    <source>
        <dbReference type="EMBL" id="BBY60733.1"/>
    </source>
</evidence>
<reference evidence="2 3" key="1">
    <citation type="journal article" date="2019" name="Emerg. Microbes Infect.">
        <title>Comprehensive subspecies identification of 175 nontuberculous mycobacteria species based on 7547 genomic profiles.</title>
        <authorList>
            <person name="Matsumoto Y."/>
            <person name="Kinjo T."/>
            <person name="Motooka D."/>
            <person name="Nabeya D."/>
            <person name="Jung N."/>
            <person name="Uechi K."/>
            <person name="Horii T."/>
            <person name="Iida T."/>
            <person name="Fujita J."/>
            <person name="Nakamura S."/>
        </authorList>
    </citation>
    <scope>NUCLEOTIDE SEQUENCE [LARGE SCALE GENOMIC DNA]</scope>
    <source>
        <strain evidence="2 3">JCM 30395</strain>
    </source>
</reference>
<gene>
    <name evidence="2" type="ORF">MSAR_38690</name>
</gene>
<evidence type="ECO:0000259" key="1">
    <source>
        <dbReference type="Pfam" id="PF00296"/>
    </source>
</evidence>
<dbReference type="Pfam" id="PF00296">
    <property type="entry name" value="Bac_luciferase"/>
    <property type="match status" value="1"/>
</dbReference>
<dbReference type="InterPro" id="IPR036661">
    <property type="entry name" value="Luciferase-like_sf"/>
</dbReference>
<dbReference type="KEGG" id="msar:MSAR_38690"/>
<protein>
    <recommendedName>
        <fullName evidence="1">Luciferase-like domain-containing protein</fullName>
    </recommendedName>
</protein>
<accession>A0A7I7SVI1</accession>
<sequence>MMFAVVAPVAVEHTVLVTQYTSVYPHEPSGRVELTPQCPVPDPLDLVAFLAAQTTTLGLAIGVLVLPNHHPVVLAERAATIDTLSSGRLRELWADNPDGARRAGRLAEVGARRLVLAMPAVPDIDEAKDTLSACAQRLGSQP</sequence>
<dbReference type="InterPro" id="IPR011251">
    <property type="entry name" value="Luciferase-like_dom"/>
</dbReference>
<feature type="domain" description="Luciferase-like" evidence="1">
    <location>
        <begin position="38"/>
        <end position="90"/>
    </location>
</feature>
<dbReference type="Proteomes" id="UP000466445">
    <property type="component" value="Chromosome"/>
</dbReference>
<keyword evidence="3" id="KW-1185">Reference proteome</keyword>
<proteinExistence type="predicted"/>
<dbReference type="AlphaFoldDB" id="A0A7I7SVI1"/>
<dbReference type="SUPFAM" id="SSF51679">
    <property type="entry name" value="Bacterial luciferase-like"/>
    <property type="match status" value="1"/>
</dbReference>
<name>A0A7I7SVI1_9MYCO</name>
<dbReference type="Gene3D" id="3.20.20.30">
    <property type="entry name" value="Luciferase-like domain"/>
    <property type="match status" value="1"/>
</dbReference>
<dbReference type="GO" id="GO:0016705">
    <property type="term" value="F:oxidoreductase activity, acting on paired donors, with incorporation or reduction of molecular oxygen"/>
    <property type="evidence" value="ECO:0007669"/>
    <property type="project" value="InterPro"/>
</dbReference>
<evidence type="ECO:0000313" key="3">
    <source>
        <dbReference type="Proteomes" id="UP000466445"/>
    </source>
</evidence>